<dbReference type="OrthoDB" id="1438605at2"/>
<dbReference type="EMBL" id="QPKV01000006">
    <property type="protein sequence ID" value="RDC55660.1"/>
    <property type="molecule type" value="Genomic_DNA"/>
</dbReference>
<dbReference type="Proteomes" id="UP000253961">
    <property type="component" value="Unassembled WGS sequence"/>
</dbReference>
<proteinExistence type="predicted"/>
<organism evidence="2 3">
    <name type="scientific">Pedobacter chinensis</name>
    <dbReference type="NCBI Taxonomy" id="2282421"/>
    <lineage>
        <taxon>Bacteria</taxon>
        <taxon>Pseudomonadati</taxon>
        <taxon>Bacteroidota</taxon>
        <taxon>Sphingobacteriia</taxon>
        <taxon>Sphingobacteriales</taxon>
        <taxon>Sphingobacteriaceae</taxon>
        <taxon>Pedobacter</taxon>
    </lineage>
</organism>
<reference evidence="2 3" key="1">
    <citation type="submission" date="2018-07" db="EMBL/GenBank/DDBJ databases">
        <title>Pedobacter sp. nov., isolated from soil.</title>
        <authorList>
            <person name="Zhou L.Y."/>
            <person name="Du Z.J."/>
        </authorList>
    </citation>
    <scope>NUCLEOTIDE SEQUENCE [LARGE SCALE GENOMIC DNA]</scope>
    <source>
        <strain evidence="2 3">JDX94</strain>
    </source>
</reference>
<keyword evidence="3" id="KW-1185">Reference proteome</keyword>
<protein>
    <recommendedName>
        <fullName evidence="1">DUF6922 domain-containing protein</fullName>
    </recommendedName>
</protein>
<dbReference type="InterPro" id="IPR053830">
    <property type="entry name" value="DUF6922"/>
</dbReference>
<evidence type="ECO:0000259" key="1">
    <source>
        <dbReference type="Pfam" id="PF21956"/>
    </source>
</evidence>
<dbReference type="RefSeq" id="WP_115403697.1">
    <property type="nucleotide sequence ID" value="NZ_QPKV01000006.1"/>
</dbReference>
<comment type="caution">
    <text evidence="2">The sequence shown here is derived from an EMBL/GenBank/DDBJ whole genome shotgun (WGS) entry which is preliminary data.</text>
</comment>
<feature type="domain" description="DUF6922" evidence="1">
    <location>
        <begin position="11"/>
        <end position="66"/>
    </location>
</feature>
<evidence type="ECO:0000313" key="3">
    <source>
        <dbReference type="Proteomes" id="UP000253961"/>
    </source>
</evidence>
<dbReference type="Pfam" id="PF21956">
    <property type="entry name" value="DUF6922"/>
    <property type="match status" value="1"/>
</dbReference>
<dbReference type="AlphaFoldDB" id="A0A369PTS7"/>
<sequence length="95" mass="11372">MKRSINISNIFPNYLFWDMDMNKLDFKKDKDIIIPRALFATNSDTFDEDILRLEKIYDKLDIIKELKSTKEKISNQVCSMIAERYHIPSFSRYSL</sequence>
<accession>A0A369PTS7</accession>
<evidence type="ECO:0000313" key="2">
    <source>
        <dbReference type="EMBL" id="RDC55660.1"/>
    </source>
</evidence>
<name>A0A369PTS7_9SPHI</name>
<gene>
    <name evidence="2" type="ORF">DU508_15415</name>
</gene>